<proteinExistence type="inferred from homology"/>
<dbReference type="PANTHER" id="PTHR30472">
    <property type="entry name" value="FERRIC ENTEROBACTIN TRANSPORT SYSTEM PERMEASE PROTEIN"/>
    <property type="match status" value="1"/>
</dbReference>
<keyword evidence="4" id="KW-1003">Cell membrane</keyword>
<accession>A9BRT5</accession>
<evidence type="ECO:0000256" key="3">
    <source>
        <dbReference type="ARBA" id="ARBA00022448"/>
    </source>
</evidence>
<dbReference type="Proteomes" id="UP000000784">
    <property type="component" value="Chromosome"/>
</dbReference>
<name>A9BRT5_DELAS</name>
<dbReference type="HOGENOM" id="CLU_013016_3_0_4"/>
<dbReference type="InterPro" id="IPR037294">
    <property type="entry name" value="ABC_BtuC-like"/>
</dbReference>
<dbReference type="InterPro" id="IPR000522">
    <property type="entry name" value="ABC_transptr_permease_BtuC"/>
</dbReference>
<dbReference type="GO" id="GO:0022857">
    <property type="term" value="F:transmembrane transporter activity"/>
    <property type="evidence" value="ECO:0007669"/>
    <property type="project" value="InterPro"/>
</dbReference>
<organism evidence="9 10">
    <name type="scientific">Delftia acidovorans (strain DSM 14801 / SPH-1)</name>
    <dbReference type="NCBI Taxonomy" id="398578"/>
    <lineage>
        <taxon>Bacteria</taxon>
        <taxon>Pseudomonadati</taxon>
        <taxon>Pseudomonadota</taxon>
        <taxon>Betaproteobacteria</taxon>
        <taxon>Burkholderiales</taxon>
        <taxon>Comamonadaceae</taxon>
        <taxon>Delftia</taxon>
    </lineage>
</organism>
<dbReference type="CDD" id="cd06550">
    <property type="entry name" value="TM_ABC_iron-siderophores_like"/>
    <property type="match status" value="1"/>
</dbReference>
<evidence type="ECO:0000256" key="5">
    <source>
        <dbReference type="ARBA" id="ARBA00022692"/>
    </source>
</evidence>
<protein>
    <submittedName>
        <fullName evidence="9">Transport system permease protein</fullName>
    </submittedName>
</protein>
<dbReference type="EMBL" id="CP000884">
    <property type="protein sequence ID" value="ABX33652.1"/>
    <property type="molecule type" value="Genomic_DNA"/>
</dbReference>
<dbReference type="KEGG" id="dac:Daci_1006"/>
<evidence type="ECO:0000256" key="1">
    <source>
        <dbReference type="ARBA" id="ARBA00004651"/>
    </source>
</evidence>
<dbReference type="AlphaFoldDB" id="A9BRT5"/>
<feature type="transmembrane region" description="Helical" evidence="8">
    <location>
        <begin position="114"/>
        <end position="132"/>
    </location>
</feature>
<feature type="transmembrane region" description="Helical" evidence="8">
    <location>
        <begin position="31"/>
        <end position="52"/>
    </location>
</feature>
<comment type="subcellular location">
    <subcellularLocation>
        <location evidence="1">Cell membrane</location>
        <topology evidence="1">Multi-pass membrane protein</topology>
    </subcellularLocation>
</comment>
<keyword evidence="5 8" id="KW-0812">Transmembrane</keyword>
<feature type="transmembrane region" description="Helical" evidence="8">
    <location>
        <begin position="251"/>
        <end position="284"/>
    </location>
</feature>
<evidence type="ECO:0000256" key="7">
    <source>
        <dbReference type="ARBA" id="ARBA00023136"/>
    </source>
</evidence>
<keyword evidence="6 8" id="KW-1133">Transmembrane helix</keyword>
<evidence type="ECO:0000313" key="10">
    <source>
        <dbReference type="Proteomes" id="UP000000784"/>
    </source>
</evidence>
<keyword evidence="7 8" id="KW-0472">Membrane</keyword>
<dbReference type="GO" id="GO:0005886">
    <property type="term" value="C:plasma membrane"/>
    <property type="evidence" value="ECO:0007669"/>
    <property type="project" value="UniProtKB-SubCell"/>
</dbReference>
<gene>
    <name evidence="9" type="ordered locus">Daci_1006</name>
</gene>
<keyword evidence="10" id="KW-1185">Reference proteome</keyword>
<keyword evidence="3" id="KW-0813">Transport</keyword>
<feature type="transmembrane region" description="Helical" evidence="8">
    <location>
        <begin position="138"/>
        <end position="157"/>
    </location>
</feature>
<feature type="transmembrane region" description="Helical" evidence="8">
    <location>
        <begin position="82"/>
        <end position="102"/>
    </location>
</feature>
<dbReference type="PANTHER" id="PTHR30472:SF27">
    <property type="entry name" value="PETROBACTIN IMPORT SYSTEM PERMEASE PROTEIN YCLN"/>
    <property type="match status" value="1"/>
</dbReference>
<dbReference type="Gene3D" id="1.10.3470.10">
    <property type="entry name" value="ABC transporter involved in vitamin B12 uptake, BtuC"/>
    <property type="match status" value="1"/>
</dbReference>
<reference evidence="9 10" key="1">
    <citation type="journal article" date="2004" name="Appl. Environ. Microbiol.">
        <title>Mineralization of individual congeners of linear alkylbenzenesulfonate by defined pairs of heterotrophic bacteria.</title>
        <authorList>
            <person name="Schleheck D."/>
            <person name="Knepper T.P."/>
            <person name="Fischer K."/>
            <person name="Cook A.M."/>
        </authorList>
    </citation>
    <scope>NUCLEOTIDE SEQUENCE [LARGE SCALE GENOMIC DNA]</scope>
    <source>
        <strain evidence="10">DSM 14801 / SPH-1</strain>
    </source>
</reference>
<reference evidence="10" key="2">
    <citation type="submission" date="2007-11" db="EMBL/GenBank/DDBJ databases">
        <title>Complete sequence of Delftia acidovorans DSM 14801 / SPH-1.</title>
        <authorList>
            <person name="Copeland A."/>
            <person name="Lucas S."/>
            <person name="Lapidus A."/>
            <person name="Barry K."/>
            <person name="Glavina del Rio T."/>
            <person name="Dalin E."/>
            <person name="Tice H."/>
            <person name="Pitluck S."/>
            <person name="Lowry S."/>
            <person name="Clum A."/>
            <person name="Schmutz J."/>
            <person name="Larimer F."/>
            <person name="Land M."/>
            <person name="Hauser L."/>
            <person name="Kyrpides N."/>
            <person name="Kim E."/>
            <person name="Schleheck D."/>
            <person name="Richardson P."/>
        </authorList>
    </citation>
    <scope>NUCLEOTIDE SEQUENCE [LARGE SCALE GENOMIC DNA]</scope>
    <source>
        <strain evidence="10">DSM 14801 / SPH-1</strain>
    </source>
</reference>
<comment type="similarity">
    <text evidence="2">Belongs to the binding-protein-dependent transport system permease family. FecCD subfamily.</text>
</comment>
<feature type="transmembrane region" description="Helical" evidence="8">
    <location>
        <begin position="323"/>
        <end position="342"/>
    </location>
</feature>
<evidence type="ECO:0000313" key="9">
    <source>
        <dbReference type="EMBL" id="ABX33652.1"/>
    </source>
</evidence>
<feature type="transmembrane region" description="Helical" evidence="8">
    <location>
        <begin position="169"/>
        <end position="189"/>
    </location>
</feature>
<dbReference type="eggNOG" id="COG4606">
    <property type="taxonomic scope" value="Bacteria"/>
</dbReference>
<evidence type="ECO:0000256" key="4">
    <source>
        <dbReference type="ARBA" id="ARBA00022475"/>
    </source>
</evidence>
<dbReference type="SUPFAM" id="SSF81345">
    <property type="entry name" value="ABC transporter involved in vitamin B12 uptake, BtuC"/>
    <property type="match status" value="1"/>
</dbReference>
<dbReference type="GO" id="GO:0033214">
    <property type="term" value="P:siderophore-iron import into cell"/>
    <property type="evidence" value="ECO:0007669"/>
    <property type="project" value="TreeGrafter"/>
</dbReference>
<evidence type="ECO:0000256" key="8">
    <source>
        <dbReference type="SAM" id="Phobius"/>
    </source>
</evidence>
<evidence type="ECO:0000256" key="6">
    <source>
        <dbReference type="ARBA" id="ARBA00022989"/>
    </source>
</evidence>
<dbReference type="STRING" id="398578.Daci_1006"/>
<evidence type="ECO:0000256" key="2">
    <source>
        <dbReference type="ARBA" id="ARBA00007935"/>
    </source>
</evidence>
<sequence>MPSPAHDLKALSPPVATAHAAPMSRPSRQALAWLFALGLLLALSLASLMVGAGDMHWSVLWSRSEDDLASQVLVYSRVPRTLALVLAGASMAVCGLLMQMLARNHFVEPSTVGTVESASLGMLAAFLWVPHWPVMAKMGISAVAALLGTALFLAVLSRIRLRSSWMVPLVGLVLAGVLEAAASFLALQFDMMQALKSWSNGDFSLVVQGRYELLWLSLGVTALACLAADRFTVAGLGESFATNLGLNYRRLVWQGLVVVAVATSAVVVTAGSLPFVGLIVPNVVRLVLGDNVRRSVLWVALIGAGLTVLCDLVGRLLIAPYEIPVGTVLGVLGSALFLALILRRRKDRA</sequence>
<dbReference type="Pfam" id="PF01032">
    <property type="entry name" value="FecCD"/>
    <property type="match status" value="1"/>
</dbReference>
<feature type="transmembrane region" description="Helical" evidence="8">
    <location>
        <begin position="296"/>
        <end position="317"/>
    </location>
</feature>